<comment type="similarity">
    <text evidence="2">Belongs to the TMEM186 family.</text>
</comment>
<comment type="subcellular location">
    <subcellularLocation>
        <location evidence="1">Mitochondrion inner membrane</location>
        <topology evidence="1">Multi-pass membrane protein</topology>
    </subcellularLocation>
</comment>
<reference evidence="10" key="1">
    <citation type="submission" date="2020-10" db="EMBL/GenBank/DDBJ databases">
        <title>Chromosome-scale genome assembly of the Allis shad, Alosa alosa.</title>
        <authorList>
            <person name="Margot Z."/>
            <person name="Christophe K."/>
            <person name="Cabau C."/>
            <person name="Louis A."/>
            <person name="Berthelot C."/>
            <person name="Parey E."/>
            <person name="Roest Crollius H."/>
            <person name="Montfort J."/>
            <person name="Robinson-Rechavi M."/>
            <person name="Bucao C."/>
            <person name="Bouchez O."/>
            <person name="Gislard M."/>
            <person name="Lluch J."/>
            <person name="Milhes M."/>
            <person name="Lampietro C."/>
            <person name="Lopez Roques C."/>
            <person name="Donnadieu C."/>
            <person name="Braasch I."/>
            <person name="Desvignes T."/>
            <person name="Postlethwait J."/>
            <person name="Bobe J."/>
            <person name="Guiguen Y."/>
        </authorList>
    </citation>
    <scope>NUCLEOTIDE SEQUENCE</scope>
    <source>
        <strain evidence="10">M-15738</strain>
        <tissue evidence="10">Blood</tissue>
    </source>
</reference>
<dbReference type="EMBL" id="JADWDJ010000007">
    <property type="protein sequence ID" value="KAG5278906.1"/>
    <property type="molecule type" value="Genomic_DNA"/>
</dbReference>
<evidence type="ECO:0000256" key="3">
    <source>
        <dbReference type="ARBA" id="ARBA00014604"/>
    </source>
</evidence>
<gene>
    <name evidence="10" type="ORF">AALO_G00104020</name>
</gene>
<dbReference type="GO" id="GO:0005743">
    <property type="term" value="C:mitochondrial inner membrane"/>
    <property type="evidence" value="ECO:0007669"/>
    <property type="project" value="UniProtKB-SubCell"/>
</dbReference>
<evidence type="ECO:0000256" key="4">
    <source>
        <dbReference type="ARBA" id="ARBA00022692"/>
    </source>
</evidence>
<feature type="transmembrane region" description="Helical" evidence="9">
    <location>
        <begin position="20"/>
        <end position="37"/>
    </location>
</feature>
<evidence type="ECO:0000313" key="10">
    <source>
        <dbReference type="EMBL" id="KAG5278906.1"/>
    </source>
</evidence>
<evidence type="ECO:0000256" key="8">
    <source>
        <dbReference type="ARBA" id="ARBA00023136"/>
    </source>
</evidence>
<evidence type="ECO:0000256" key="2">
    <source>
        <dbReference type="ARBA" id="ARBA00007020"/>
    </source>
</evidence>
<dbReference type="Proteomes" id="UP000823561">
    <property type="component" value="Chromosome 7"/>
</dbReference>
<accession>A0AAV6H0V0</accession>
<evidence type="ECO:0000256" key="6">
    <source>
        <dbReference type="ARBA" id="ARBA00022989"/>
    </source>
</evidence>
<name>A0AAV6H0V0_9TELE</name>
<dbReference type="Pfam" id="PF06979">
    <property type="entry name" value="TMEM70"/>
    <property type="match status" value="1"/>
</dbReference>
<dbReference type="AlphaFoldDB" id="A0AAV6H0V0"/>
<evidence type="ECO:0000256" key="1">
    <source>
        <dbReference type="ARBA" id="ARBA00004448"/>
    </source>
</evidence>
<protein>
    <recommendedName>
        <fullName evidence="3">Transmembrane protein 186</fullName>
    </recommendedName>
</protein>
<dbReference type="InterPro" id="IPR045325">
    <property type="entry name" value="TMEM70/TMEM186/TMEM223"/>
</dbReference>
<evidence type="ECO:0000256" key="5">
    <source>
        <dbReference type="ARBA" id="ARBA00022792"/>
    </source>
</evidence>
<keyword evidence="4 9" id="KW-0812">Transmembrane</keyword>
<proteinExistence type="inferred from homology"/>
<dbReference type="InterPro" id="IPR026571">
    <property type="entry name" value="Tmem186"/>
</dbReference>
<sequence>MLPPLYYLFLQGELSLTVVNYSTGIAAFAAVMLYSISQFARRVVGRMYLDSSGTTLKVSHLTFWGRRNDLYMPVNDVMTFGDVGDSPNETILYFKRYSTTDIMYFSTRFGRVVDKRGFEKVFGTLI</sequence>
<keyword evidence="8 9" id="KW-0472">Membrane</keyword>
<evidence type="ECO:0000256" key="9">
    <source>
        <dbReference type="SAM" id="Phobius"/>
    </source>
</evidence>
<organism evidence="10 11">
    <name type="scientific">Alosa alosa</name>
    <name type="common">allis shad</name>
    <dbReference type="NCBI Taxonomy" id="278164"/>
    <lineage>
        <taxon>Eukaryota</taxon>
        <taxon>Metazoa</taxon>
        <taxon>Chordata</taxon>
        <taxon>Craniata</taxon>
        <taxon>Vertebrata</taxon>
        <taxon>Euteleostomi</taxon>
        <taxon>Actinopterygii</taxon>
        <taxon>Neopterygii</taxon>
        <taxon>Teleostei</taxon>
        <taxon>Clupei</taxon>
        <taxon>Clupeiformes</taxon>
        <taxon>Clupeoidei</taxon>
        <taxon>Clupeidae</taxon>
        <taxon>Alosa</taxon>
    </lineage>
</organism>
<keyword evidence="5" id="KW-0999">Mitochondrion inner membrane</keyword>
<keyword evidence="6 9" id="KW-1133">Transmembrane helix</keyword>
<dbReference type="PANTHER" id="PTHR13603">
    <property type="entry name" value="TRANSMEMBRANE PROTEIN 186"/>
    <property type="match status" value="1"/>
</dbReference>
<dbReference type="PANTHER" id="PTHR13603:SF1">
    <property type="entry name" value="TRANSMEMBRANE PROTEIN 186"/>
    <property type="match status" value="1"/>
</dbReference>
<evidence type="ECO:0000313" key="11">
    <source>
        <dbReference type="Proteomes" id="UP000823561"/>
    </source>
</evidence>
<evidence type="ECO:0000256" key="7">
    <source>
        <dbReference type="ARBA" id="ARBA00023128"/>
    </source>
</evidence>
<keyword evidence="7" id="KW-0496">Mitochondrion</keyword>
<comment type="caution">
    <text evidence="10">The sequence shown here is derived from an EMBL/GenBank/DDBJ whole genome shotgun (WGS) entry which is preliminary data.</text>
</comment>
<keyword evidence="11" id="KW-1185">Reference proteome</keyword>